<dbReference type="Pfam" id="PF13424">
    <property type="entry name" value="TPR_12"/>
    <property type="match status" value="2"/>
</dbReference>
<dbReference type="SMART" id="SM00028">
    <property type="entry name" value="TPR"/>
    <property type="match status" value="6"/>
</dbReference>
<keyword evidence="3" id="KW-1185">Reference proteome</keyword>
<dbReference type="Gene3D" id="1.25.40.10">
    <property type="entry name" value="Tetratricopeptide repeat domain"/>
    <property type="match status" value="3"/>
</dbReference>
<dbReference type="AlphaFoldDB" id="A0A401IBJ8"/>
<proteinExistence type="predicted"/>
<protein>
    <submittedName>
        <fullName evidence="2">Tetratricopeptide repeat domain protein</fullName>
    </submittedName>
</protein>
<dbReference type="PANTHER" id="PTHR10098:SF112">
    <property type="entry name" value="SLR0380 PROTEIN"/>
    <property type="match status" value="1"/>
</dbReference>
<dbReference type="InterPro" id="IPR011990">
    <property type="entry name" value="TPR-like_helical_dom_sf"/>
</dbReference>
<dbReference type="PANTHER" id="PTHR10098">
    <property type="entry name" value="RAPSYN-RELATED"/>
    <property type="match status" value="1"/>
</dbReference>
<accession>A0A401IBJ8</accession>
<dbReference type="InterPro" id="IPR024983">
    <property type="entry name" value="CHAT_dom"/>
</dbReference>
<organism evidence="2 3">
    <name type="scientific">Aphanothece sacrum FPU1</name>
    <dbReference type="NCBI Taxonomy" id="1920663"/>
    <lineage>
        <taxon>Bacteria</taxon>
        <taxon>Bacillati</taxon>
        <taxon>Cyanobacteriota</taxon>
        <taxon>Cyanophyceae</taxon>
        <taxon>Oscillatoriophycideae</taxon>
        <taxon>Chroococcales</taxon>
        <taxon>Aphanothecaceae</taxon>
        <taxon>Aphanothece</taxon>
    </lineage>
</organism>
<evidence type="ECO:0000259" key="1">
    <source>
        <dbReference type="Pfam" id="PF12770"/>
    </source>
</evidence>
<dbReference type="EMBL" id="BDQK01000001">
    <property type="protein sequence ID" value="GBF78622.1"/>
    <property type="molecule type" value="Genomic_DNA"/>
</dbReference>
<evidence type="ECO:0000313" key="3">
    <source>
        <dbReference type="Proteomes" id="UP000287247"/>
    </source>
</evidence>
<name>A0A401IBJ8_APHSA</name>
<dbReference type="RefSeq" id="WP_227873482.1">
    <property type="nucleotide sequence ID" value="NZ_BDQK01000001.1"/>
</dbReference>
<evidence type="ECO:0000313" key="2">
    <source>
        <dbReference type="EMBL" id="GBF78622.1"/>
    </source>
</evidence>
<dbReference type="Pfam" id="PF12770">
    <property type="entry name" value="CHAT"/>
    <property type="match status" value="1"/>
</dbReference>
<sequence>MNLIKKLYGRRSLILLVLLFLISLVVPLFVAQVSVSTPIVQTQQDALQLIQQGRTLYQAKQFVEAATIWQQAADVFATRGDKLNQAMALSNLSLTYQQLGQWNEAKIAISQSISILQTLENTPIQQGIFAAILDIKGQLQLVLGESANALNIWQQATKTYEKIGNNKGVIQSKINQAQAMQKLGLYPRACKTLLETLEIDSQDCQISEKELEQFPENISISLQILGLRSLGNVLRVTGQTKQSQIVLLKSWQLAQTIEDPENLAEIALSLGNTTRVLGNQIIARNKKQLSVDSLPSANCITSENYQTNKQFYQQAIACYHQAELGTLSITKIQAQLNLLSLFIQLKEWNQVPIFVNKIKSELTDLPSSRMAITAQLKLAQNLMCIQSTLNPNKNQLVTPILQSCPIFQKTTKIVNLKELQSLQIPSWQAINQLIETAINQAQNLGDKQAQANSLGYLGATYQERGNFTKAQQLTEQALQQISAFNNPELTYLWQWQLGRLYQLQGKTKEAIASYTLAVDMLESLRRDLVVANADIQFNFRDSVEPVYRELVDQLLQPSPNQPGEISQEKLKKARDVIESLQLAELNNFFREACIDAQAQQIDQVDPQAAVIYSIVLPKRLAVILSLPGKPLSYYQTTLTEDTVLVNEPTNNAVSGEVERIFDDMFANLNPYISNIDPLRPHQQLYDWLIRPLEAELAQNKIKTLVFVLDGVLRGVPMAALHDGQQYLIEKYNVALTPGLQLLTARSLSRQQLKILAGGIAEARQGFSALPGVKEEVKEISQLVSTEVLLDQDFTSDRLQKEIETTTFRVVHLATHGQFSSQVEDTFLLTWDERINVKNLDQLLKEREGQKQSPIELLILSACQTATGDKRAVLGLAGVAVRSGARSTLATLWSVQDQSTVDLMSQFYKTLNQSGVSKAEALRQAQLSLLHSAQYQHPFYWASFVLVGNWL</sequence>
<dbReference type="InterPro" id="IPR019734">
    <property type="entry name" value="TPR_rpt"/>
</dbReference>
<comment type="caution">
    <text evidence="2">The sequence shown here is derived from an EMBL/GenBank/DDBJ whole genome shotgun (WGS) entry which is preliminary data.</text>
</comment>
<reference evidence="3" key="1">
    <citation type="submission" date="2017-05" db="EMBL/GenBank/DDBJ databases">
        <title>Physiological properties and genetic analysis related to exopolysaccharide production of fresh-water unicellular cyanobacterium Aphanothece sacrum, Suizenji Nori, that has been cultured as a food source in Japan.</title>
        <authorList>
            <person name="Kanesaki Y."/>
            <person name="Yoshikawa S."/>
            <person name="Ohki K."/>
        </authorList>
    </citation>
    <scope>NUCLEOTIDE SEQUENCE [LARGE SCALE GENOMIC DNA]</scope>
    <source>
        <strain evidence="3">FPU1</strain>
    </source>
</reference>
<feature type="domain" description="CHAT" evidence="1">
    <location>
        <begin position="679"/>
        <end position="948"/>
    </location>
</feature>
<gene>
    <name evidence="2" type="ORF">AsFPU1_0011</name>
</gene>
<dbReference type="Proteomes" id="UP000287247">
    <property type="component" value="Unassembled WGS sequence"/>
</dbReference>
<dbReference type="SUPFAM" id="SSF48452">
    <property type="entry name" value="TPR-like"/>
    <property type="match status" value="2"/>
</dbReference>